<accession>A0A1I2A0U7</accession>
<dbReference type="RefSeq" id="WP_052736867.1">
    <property type="nucleotide sequence ID" value="NZ_FONN01000002.1"/>
</dbReference>
<gene>
    <name evidence="2" type="ORF">SAMN04487969_102215</name>
</gene>
<dbReference type="AlphaFoldDB" id="A0A1I2A0U7"/>
<feature type="domain" description="MOSC" evidence="1">
    <location>
        <begin position="91"/>
        <end position="259"/>
    </location>
</feature>
<dbReference type="GO" id="GO:0030151">
    <property type="term" value="F:molybdenum ion binding"/>
    <property type="evidence" value="ECO:0007669"/>
    <property type="project" value="InterPro"/>
</dbReference>
<sequence>MALAEKPAVGLVKIRIGTIKEMNRYPIKSFAGERLASSRVETYGLYGDRSHAFIDETKEGWDSFITARQIPAMLGYKAKLQDGADFEKGTAAASGFPEVTVTSPDNRELAWNEQLLAEIQTHTRTKISMRRYAPETPDLLGVDASSVLIVTDALLNKLEKMWGKPLDARRFRANLIVALAGDAPAEDGWIGKRLQLGSAELRVDEHCERCSMIALDPDTLERDMSLLKKVNQELNLHVGLYASVTKAGLVHVGDELFLLSDD</sequence>
<reference evidence="3" key="1">
    <citation type="submission" date="2016-10" db="EMBL/GenBank/DDBJ databases">
        <authorList>
            <person name="Varghese N."/>
            <person name="Submissions S."/>
        </authorList>
    </citation>
    <scope>NUCLEOTIDE SEQUENCE [LARGE SCALE GENOMIC DNA]</scope>
    <source>
        <strain evidence="3">CGMCC 1.10223</strain>
    </source>
</reference>
<protein>
    <recommendedName>
        <fullName evidence="1">MOSC domain-containing protein</fullName>
    </recommendedName>
</protein>
<evidence type="ECO:0000313" key="2">
    <source>
        <dbReference type="EMBL" id="SFE37456.1"/>
    </source>
</evidence>
<dbReference type="PANTHER" id="PTHR36930">
    <property type="entry name" value="METAL-SULFUR CLUSTER BIOSYNTHESIS PROTEINS YUAD-RELATED"/>
    <property type="match status" value="1"/>
</dbReference>
<dbReference type="GO" id="GO:0003824">
    <property type="term" value="F:catalytic activity"/>
    <property type="evidence" value="ECO:0007669"/>
    <property type="project" value="InterPro"/>
</dbReference>
<dbReference type="Proteomes" id="UP000183410">
    <property type="component" value="Unassembled WGS sequence"/>
</dbReference>
<name>A0A1I2A0U7_9BACL</name>
<dbReference type="Pfam" id="PF03476">
    <property type="entry name" value="MOSC_N"/>
    <property type="match status" value="1"/>
</dbReference>
<evidence type="ECO:0000259" key="1">
    <source>
        <dbReference type="PROSITE" id="PS51340"/>
    </source>
</evidence>
<evidence type="ECO:0000313" key="3">
    <source>
        <dbReference type="Proteomes" id="UP000183410"/>
    </source>
</evidence>
<organism evidence="2 3">
    <name type="scientific">Paenibacillus algorifonticola</name>
    <dbReference type="NCBI Taxonomy" id="684063"/>
    <lineage>
        <taxon>Bacteria</taxon>
        <taxon>Bacillati</taxon>
        <taxon>Bacillota</taxon>
        <taxon>Bacilli</taxon>
        <taxon>Bacillales</taxon>
        <taxon>Paenibacillaceae</taxon>
        <taxon>Paenibacillus</taxon>
    </lineage>
</organism>
<dbReference type="PANTHER" id="PTHR36930:SF1">
    <property type="entry name" value="MOSC DOMAIN-CONTAINING PROTEIN"/>
    <property type="match status" value="1"/>
</dbReference>
<dbReference type="SUPFAM" id="SSF50800">
    <property type="entry name" value="PK beta-barrel domain-like"/>
    <property type="match status" value="1"/>
</dbReference>
<dbReference type="PROSITE" id="PS51340">
    <property type="entry name" value="MOSC"/>
    <property type="match status" value="1"/>
</dbReference>
<dbReference type="Gene3D" id="2.40.33.20">
    <property type="entry name" value="PK beta-barrel domain-like"/>
    <property type="match status" value="1"/>
</dbReference>
<dbReference type="Pfam" id="PF03473">
    <property type="entry name" value="MOSC"/>
    <property type="match status" value="1"/>
</dbReference>
<dbReference type="InterPro" id="IPR011037">
    <property type="entry name" value="Pyrv_Knase-like_insert_dom_sf"/>
</dbReference>
<dbReference type="InterPro" id="IPR052716">
    <property type="entry name" value="MOSC_domain"/>
</dbReference>
<keyword evidence="3" id="KW-1185">Reference proteome</keyword>
<dbReference type="InterPro" id="IPR005303">
    <property type="entry name" value="MOCOS_middle"/>
</dbReference>
<dbReference type="EMBL" id="FONN01000002">
    <property type="protein sequence ID" value="SFE37456.1"/>
    <property type="molecule type" value="Genomic_DNA"/>
</dbReference>
<dbReference type="GO" id="GO:0030170">
    <property type="term" value="F:pyridoxal phosphate binding"/>
    <property type="evidence" value="ECO:0007669"/>
    <property type="project" value="InterPro"/>
</dbReference>
<dbReference type="InterPro" id="IPR005302">
    <property type="entry name" value="MoCF_Sase_C"/>
</dbReference>
<proteinExistence type="predicted"/>